<dbReference type="RefSeq" id="WP_129979813.1">
    <property type="nucleotide sequence ID" value="NZ_JBEEWF010000009.1"/>
</dbReference>
<evidence type="ECO:0000313" key="2">
    <source>
        <dbReference type="Proteomes" id="UP001436462"/>
    </source>
</evidence>
<dbReference type="Proteomes" id="UP001436462">
    <property type="component" value="Unassembled WGS sequence"/>
</dbReference>
<dbReference type="EMBL" id="JBEEWF010000009">
    <property type="protein sequence ID" value="MEQ5349349.1"/>
    <property type="molecule type" value="Genomic_DNA"/>
</dbReference>
<name>A0ABV1LCD0_9GAMM</name>
<accession>A0ABV1LCD0</accession>
<dbReference type="InterPro" id="IPR031834">
    <property type="entry name" value="RnlB/LsoB_antitoxin"/>
</dbReference>
<proteinExistence type="predicted"/>
<comment type="caution">
    <text evidence="1">The sequence shown here is derived from an EMBL/GenBank/DDBJ whole genome shotgun (WGS) entry which is preliminary data.</text>
</comment>
<dbReference type="Pfam" id="PF15933">
    <property type="entry name" value="RnlB_antitoxin"/>
    <property type="match status" value="1"/>
</dbReference>
<gene>
    <name evidence="1" type="ORF">ABN253_14320</name>
</gene>
<sequence>MFNIRRLSLDLNSIAIVTAIGYENPLSSLSEIEHELTCLLGQELNGEVIFDLVCSNGLEWNRFLSLQVKNGSFDYNSVSILDKTDFISQLFDEQAYFLSNNLHYLQDSVLTSDEIPRVIGV</sequence>
<reference evidence="1 2" key="1">
    <citation type="submission" date="2024-04" db="EMBL/GenBank/DDBJ databases">
        <title>Role of Flies in the Dissemination of Carbapenem-Resistant Enterobacteriaceae (CRE): An Epidemiological and Genomic Study in China.</title>
        <authorList>
            <person name="Kaichao C."/>
            <person name="Zhang R."/>
            <person name="Chen S."/>
        </authorList>
    </citation>
    <scope>NUCLEOTIDE SEQUENCE [LARGE SCALE GENOMIC DNA]</scope>
    <source>
        <strain evidence="2">fly-1011</strain>
    </source>
</reference>
<keyword evidence="2" id="KW-1185">Reference proteome</keyword>
<organism evidence="1 2">
    <name type="scientific">Proteus genomosp. 6</name>
    <dbReference type="NCBI Taxonomy" id="1311820"/>
    <lineage>
        <taxon>Bacteria</taxon>
        <taxon>Pseudomonadati</taxon>
        <taxon>Pseudomonadota</taxon>
        <taxon>Gammaproteobacteria</taxon>
        <taxon>Enterobacterales</taxon>
        <taxon>Morganellaceae</taxon>
        <taxon>Proteus</taxon>
    </lineage>
</organism>
<evidence type="ECO:0000313" key="1">
    <source>
        <dbReference type="EMBL" id="MEQ5349349.1"/>
    </source>
</evidence>
<protein>
    <submittedName>
        <fullName evidence="1">Type II toxin-antitoxin system RnlB family antitoxin</fullName>
    </submittedName>
</protein>